<dbReference type="GO" id="GO:0007051">
    <property type="term" value="P:spindle organization"/>
    <property type="evidence" value="ECO:0007669"/>
    <property type="project" value="TreeGrafter"/>
</dbReference>
<evidence type="ECO:0000313" key="3">
    <source>
        <dbReference type="Proteomes" id="UP001142489"/>
    </source>
</evidence>
<evidence type="ECO:0008006" key="4">
    <source>
        <dbReference type="Google" id="ProtNLM"/>
    </source>
</evidence>
<dbReference type="GO" id="GO:0005813">
    <property type="term" value="C:centrosome"/>
    <property type="evidence" value="ECO:0007669"/>
    <property type="project" value="TreeGrafter"/>
</dbReference>
<proteinExistence type="predicted"/>
<protein>
    <recommendedName>
        <fullName evidence="4">Aurora kinase A and ninein-interacting protein</fullName>
    </recommendedName>
</protein>
<feature type="compositionally biased region" description="Polar residues" evidence="1">
    <location>
        <begin position="291"/>
        <end position="301"/>
    </location>
</feature>
<dbReference type="AlphaFoldDB" id="A0A9Q1AQE9"/>
<feature type="compositionally biased region" description="Basic residues" evidence="1">
    <location>
        <begin position="278"/>
        <end position="290"/>
    </location>
</feature>
<dbReference type="InterPro" id="IPR029286">
    <property type="entry name" value="AUNIP"/>
</dbReference>
<accession>A0A9Q1AQE9</accession>
<feature type="compositionally biased region" description="Basic and acidic residues" evidence="1">
    <location>
        <begin position="229"/>
        <end position="249"/>
    </location>
</feature>
<dbReference type="Proteomes" id="UP001142489">
    <property type="component" value="Unassembled WGS sequence"/>
</dbReference>
<reference evidence="2" key="1">
    <citation type="journal article" date="2023" name="DNA Res.">
        <title>Chromosome-level genome assembly of Phrynocephalus forsythii using third-generation DNA sequencing and Hi-C analysis.</title>
        <authorList>
            <person name="Qi Y."/>
            <person name="Zhao W."/>
            <person name="Zhao Y."/>
            <person name="Niu C."/>
            <person name="Cao S."/>
            <person name="Zhang Y."/>
        </authorList>
    </citation>
    <scope>NUCLEOTIDE SEQUENCE</scope>
    <source>
        <tissue evidence="2">Muscle</tissue>
    </source>
</reference>
<evidence type="ECO:0000256" key="1">
    <source>
        <dbReference type="SAM" id="MobiDB-lite"/>
    </source>
</evidence>
<comment type="caution">
    <text evidence="2">The sequence shown here is derived from an EMBL/GenBank/DDBJ whole genome shotgun (WGS) entry which is preliminary data.</text>
</comment>
<dbReference type="PANTHER" id="PTHR14526:SF2">
    <property type="entry name" value="AURORA KINASE A AND NINEIN-INTERACTING PROTEIN"/>
    <property type="match status" value="1"/>
</dbReference>
<organism evidence="2 3">
    <name type="scientific">Phrynocephalus forsythii</name>
    <dbReference type="NCBI Taxonomy" id="171643"/>
    <lineage>
        <taxon>Eukaryota</taxon>
        <taxon>Metazoa</taxon>
        <taxon>Chordata</taxon>
        <taxon>Craniata</taxon>
        <taxon>Vertebrata</taxon>
        <taxon>Euteleostomi</taxon>
        <taxon>Lepidosauria</taxon>
        <taxon>Squamata</taxon>
        <taxon>Bifurcata</taxon>
        <taxon>Unidentata</taxon>
        <taxon>Episquamata</taxon>
        <taxon>Toxicofera</taxon>
        <taxon>Iguania</taxon>
        <taxon>Acrodonta</taxon>
        <taxon>Agamidae</taxon>
        <taxon>Agaminae</taxon>
        <taxon>Phrynocephalus</taxon>
    </lineage>
</organism>
<name>A0A9Q1AQE9_9SAUR</name>
<dbReference type="EMBL" id="JAPFRF010000023">
    <property type="protein sequence ID" value="KAJ7304320.1"/>
    <property type="molecule type" value="Genomic_DNA"/>
</dbReference>
<keyword evidence="3" id="KW-1185">Reference proteome</keyword>
<evidence type="ECO:0000313" key="2">
    <source>
        <dbReference type="EMBL" id="KAJ7304320.1"/>
    </source>
</evidence>
<gene>
    <name evidence="2" type="ORF">JRQ81_011867</name>
</gene>
<dbReference type="PANTHER" id="PTHR14526">
    <property type="entry name" value="AURORA KINASE A AND NINEIN-INTERACTING PROTEIN"/>
    <property type="match status" value="1"/>
</dbReference>
<feature type="region of interest" description="Disordered" evidence="1">
    <location>
        <begin position="187"/>
        <end position="212"/>
    </location>
</feature>
<sequence>MRILLLPLDISELGGRGLRGGIVGSPLLAPPEQRGRGRAFPRASSLAPPPCFFLDVLHEEFRRTDVEDKLPMKRKGRSPAGKEWEACGVWLDTSALKRRKLQSLIGKPALRRLSPTSSYSAPEKVYFPCTKQTTLSTFFRTLQAEEGGTNTNKSLLLVTTNSPSDVKAPQLPAWGETPLPSSAIQPVATEKRGQQQVEKPQHGLPGDGPAVQAQRDSCLLNSIQEEPSAEERDPFSSDRAQPWKEKRALDYVSEPPLRERNGDWKKEKIPSSSFQSPPKRKVVFSKRTKLQRSYTHPSCDSENVDPQLEDRETQTKPSGSCRGSRPALFLEAGDPLRTANNGAEDSQGEVGSSLFTQDSQGYRVISHRFLLDQDMSEESCYDLLFTEDSEGNKIIKH</sequence>
<dbReference type="GO" id="GO:0000922">
    <property type="term" value="C:spindle pole"/>
    <property type="evidence" value="ECO:0007669"/>
    <property type="project" value="TreeGrafter"/>
</dbReference>
<feature type="compositionally biased region" description="Basic and acidic residues" evidence="1">
    <location>
        <begin position="256"/>
        <end position="269"/>
    </location>
</feature>
<feature type="region of interest" description="Disordered" evidence="1">
    <location>
        <begin position="225"/>
        <end position="327"/>
    </location>
</feature>
<dbReference type="OrthoDB" id="9946974at2759"/>